<sequence>MQGIEWNRFEQICIVSTLDSGAEKILRCYGAPNLNDTVQKPLTVQILLSESGFQLSWNRSNQQSSNAWLLSFRSDKLHSKTKITANETSAFVPSDKPCYRHDFLIVAENSDNQHEILAVGDNSKSKLLQKCFLAATMRFVYTC</sequence>
<gene>
    <name evidence="1" type="ORF">P879_03948</name>
</gene>
<keyword evidence="2" id="KW-1185">Reference proteome</keyword>
<dbReference type="AlphaFoldDB" id="A0A8T0DCI2"/>
<dbReference type="EMBL" id="JTDF01006664">
    <property type="protein sequence ID" value="KAF8565480.1"/>
    <property type="molecule type" value="Genomic_DNA"/>
</dbReference>
<proteinExistence type="predicted"/>
<protein>
    <submittedName>
        <fullName evidence="1">Uncharacterized protein</fullName>
    </submittedName>
</protein>
<comment type="caution">
    <text evidence="1">The sequence shown here is derived from an EMBL/GenBank/DDBJ whole genome shotgun (WGS) entry which is preliminary data.</text>
</comment>
<evidence type="ECO:0000313" key="1">
    <source>
        <dbReference type="EMBL" id="KAF8565480.1"/>
    </source>
</evidence>
<organism evidence="1 2">
    <name type="scientific">Paragonimus westermani</name>
    <dbReference type="NCBI Taxonomy" id="34504"/>
    <lineage>
        <taxon>Eukaryota</taxon>
        <taxon>Metazoa</taxon>
        <taxon>Spiralia</taxon>
        <taxon>Lophotrochozoa</taxon>
        <taxon>Platyhelminthes</taxon>
        <taxon>Trematoda</taxon>
        <taxon>Digenea</taxon>
        <taxon>Plagiorchiida</taxon>
        <taxon>Troglotremata</taxon>
        <taxon>Troglotrematidae</taxon>
        <taxon>Paragonimus</taxon>
    </lineage>
</organism>
<accession>A0A8T0DCI2</accession>
<reference evidence="1 2" key="1">
    <citation type="submission" date="2019-07" db="EMBL/GenBank/DDBJ databases">
        <title>Annotation for the trematode Paragonimus westermani.</title>
        <authorList>
            <person name="Choi Y.-J."/>
        </authorList>
    </citation>
    <scope>NUCLEOTIDE SEQUENCE [LARGE SCALE GENOMIC DNA]</scope>
    <source>
        <strain evidence="1">180907_Pwestermani</strain>
    </source>
</reference>
<dbReference type="Proteomes" id="UP000699462">
    <property type="component" value="Unassembled WGS sequence"/>
</dbReference>
<name>A0A8T0DCI2_9TREM</name>
<evidence type="ECO:0000313" key="2">
    <source>
        <dbReference type="Proteomes" id="UP000699462"/>
    </source>
</evidence>